<organism evidence="5 6">
    <name type="scientific">Edaphochlamys debaryana</name>
    <dbReference type="NCBI Taxonomy" id="47281"/>
    <lineage>
        <taxon>Eukaryota</taxon>
        <taxon>Viridiplantae</taxon>
        <taxon>Chlorophyta</taxon>
        <taxon>core chlorophytes</taxon>
        <taxon>Chlorophyceae</taxon>
        <taxon>CS clade</taxon>
        <taxon>Chlamydomonadales</taxon>
        <taxon>Chlamydomonadales incertae sedis</taxon>
        <taxon>Edaphochlamys</taxon>
    </lineage>
</organism>
<dbReference type="AlphaFoldDB" id="A0A835Y7B3"/>
<gene>
    <name evidence="5" type="ORF">HYH03_007968</name>
</gene>
<reference evidence="5" key="1">
    <citation type="journal article" date="2020" name="bioRxiv">
        <title>Comparative genomics of Chlamydomonas.</title>
        <authorList>
            <person name="Craig R.J."/>
            <person name="Hasan A.R."/>
            <person name="Ness R.W."/>
            <person name="Keightley P.D."/>
        </authorList>
    </citation>
    <scope>NUCLEOTIDE SEQUENCE</scope>
    <source>
        <strain evidence="5">CCAP 11/70</strain>
    </source>
</reference>
<keyword evidence="2" id="KW-0677">Repeat</keyword>
<dbReference type="InterPro" id="IPR044515">
    <property type="entry name" value="ABTB1"/>
</dbReference>
<dbReference type="Pfam" id="PF00651">
    <property type="entry name" value="BTB"/>
    <property type="match status" value="1"/>
</dbReference>
<name>A0A835Y7B3_9CHLO</name>
<evidence type="ECO:0000259" key="4">
    <source>
        <dbReference type="PROSITE" id="PS50097"/>
    </source>
</evidence>
<dbReference type="EMBL" id="JAEHOE010000035">
    <property type="protein sequence ID" value="KAG2493745.1"/>
    <property type="molecule type" value="Genomic_DNA"/>
</dbReference>
<dbReference type="PROSITE" id="PS50097">
    <property type="entry name" value="BTB"/>
    <property type="match status" value="1"/>
</dbReference>
<keyword evidence="3" id="KW-0040">ANK repeat</keyword>
<dbReference type="GO" id="GO:0005737">
    <property type="term" value="C:cytoplasm"/>
    <property type="evidence" value="ECO:0007669"/>
    <property type="project" value="TreeGrafter"/>
</dbReference>
<sequence>MFDLPGTTNGVVTRLRRKEDGHDEAQALVQLRNGAFHPILGSNSRGGLGIGPRLPVNGGPGWRAPDWAGDPAWDPYSGSVFFCCDNAVYRLTDDDKVELVARRADEEGERDGFGGDARLHAPRFLSANGCGQVFCRSGEDSNRLTRLQLPASWRSALADTSAASSAAAAAAGPTEERVNVTTLPVEAPRGIWGMACVSTGAGQDSTSLILATSTAVYRLPLNGGEPAGALELLAGSEEEEDPAIIDGRGSDARFYDIFGLAACADGSVVLVDEKMDEEEQSGVVRRLAPDGDGWAVSTLSPRLEGMWHRPAILPNGYLALLAAGTSRLLVLDLGLEAPPLALPAEDGSAATAGPPRRTLHADMGALLDAQRDGTADLILVVGDRRFHAHRLILSARSDYFKQRLAPERFADGAAAELSLPDADPAAFELLLRFLYTGSTDIPPSLLAPAVAELADRLLLPELCTDAQAVVLSGVCAATVVGSLLWADRLSGSFSGVLSSLKAWYLEHQEEVHEAAPESLQRLSVEGPALMVELLMETARSAKRRRTG</sequence>
<evidence type="ECO:0000256" key="1">
    <source>
        <dbReference type="ARBA" id="ARBA00004906"/>
    </source>
</evidence>
<dbReference type="CDD" id="cd18186">
    <property type="entry name" value="BTB_POZ_ZBTB_KLHL-like"/>
    <property type="match status" value="1"/>
</dbReference>
<proteinExistence type="predicted"/>
<dbReference type="OrthoDB" id="542113at2759"/>
<comment type="caution">
    <text evidence="5">The sequence shown here is derived from an EMBL/GenBank/DDBJ whole genome shotgun (WGS) entry which is preliminary data.</text>
</comment>
<dbReference type="SUPFAM" id="SSF75011">
    <property type="entry name" value="3-carboxy-cis,cis-mucoante lactonizing enzyme"/>
    <property type="match status" value="1"/>
</dbReference>
<feature type="domain" description="BTB" evidence="4">
    <location>
        <begin position="375"/>
        <end position="443"/>
    </location>
</feature>
<evidence type="ECO:0000256" key="2">
    <source>
        <dbReference type="ARBA" id="ARBA00022737"/>
    </source>
</evidence>
<dbReference type="PANTHER" id="PTHR46231:SF1">
    <property type="entry name" value="ANKYRIN REPEAT AND BTB_POZ DOMAIN-CONTAINING PROTEIN 1"/>
    <property type="match status" value="1"/>
</dbReference>
<comment type="pathway">
    <text evidence="1">Protein modification; protein ubiquitination.</text>
</comment>
<dbReference type="InterPro" id="IPR011333">
    <property type="entry name" value="SKP1/BTB/POZ_sf"/>
</dbReference>
<evidence type="ECO:0000256" key="3">
    <source>
        <dbReference type="ARBA" id="ARBA00023043"/>
    </source>
</evidence>
<evidence type="ECO:0000313" key="6">
    <source>
        <dbReference type="Proteomes" id="UP000612055"/>
    </source>
</evidence>
<dbReference type="Gene3D" id="3.30.710.10">
    <property type="entry name" value="Potassium Channel Kv1.1, Chain A"/>
    <property type="match status" value="1"/>
</dbReference>
<dbReference type="SMART" id="SM00225">
    <property type="entry name" value="BTB"/>
    <property type="match status" value="1"/>
</dbReference>
<dbReference type="InterPro" id="IPR000210">
    <property type="entry name" value="BTB/POZ_dom"/>
</dbReference>
<accession>A0A835Y7B3</accession>
<keyword evidence="6" id="KW-1185">Reference proteome</keyword>
<dbReference type="Proteomes" id="UP000612055">
    <property type="component" value="Unassembled WGS sequence"/>
</dbReference>
<evidence type="ECO:0000313" key="5">
    <source>
        <dbReference type="EMBL" id="KAG2493745.1"/>
    </source>
</evidence>
<dbReference type="PANTHER" id="PTHR46231">
    <property type="entry name" value="ANKYRIN REPEAT AND BTB/POZ DOMAIN-CONTAINING PROTEIN 1"/>
    <property type="match status" value="1"/>
</dbReference>
<protein>
    <recommendedName>
        <fullName evidence="4">BTB domain-containing protein</fullName>
    </recommendedName>
</protein>
<dbReference type="GO" id="GO:0000151">
    <property type="term" value="C:ubiquitin ligase complex"/>
    <property type="evidence" value="ECO:0007669"/>
    <property type="project" value="TreeGrafter"/>
</dbReference>
<dbReference type="SUPFAM" id="SSF54695">
    <property type="entry name" value="POZ domain"/>
    <property type="match status" value="1"/>
</dbReference>